<reference evidence="2" key="1">
    <citation type="submission" date="2011-12" db="EMBL/GenBank/DDBJ databases">
        <title>Complete genome sequence of Streptomyces cattleya strain DSM 46488.</title>
        <authorList>
            <person name="Ou H.-Y."/>
            <person name="Li P."/>
            <person name="Zhao C."/>
            <person name="O'Hagan D."/>
            <person name="Deng Z."/>
        </authorList>
    </citation>
    <scope>NUCLEOTIDE SEQUENCE [LARGE SCALE GENOMIC DNA]</scope>
    <source>
        <strain evidence="2">ATCC 35852 / DSM 46488 / JCM 4925 / NBRC 14057 / NRRL 8057</strain>
    </source>
</reference>
<evidence type="ECO:0000313" key="1">
    <source>
        <dbReference type="EMBL" id="AEW94175.1"/>
    </source>
</evidence>
<protein>
    <submittedName>
        <fullName evidence="1">Uncharacterized protein</fullName>
    </submittedName>
</protein>
<dbReference type="STRING" id="1003195.SCATT_18040"/>
<evidence type="ECO:0000313" key="2">
    <source>
        <dbReference type="Proteomes" id="UP000007842"/>
    </source>
</evidence>
<sequence length="43" mass="4755">MRGEQAADGPEAEIEVASREAARCPRFRYPLCGRGLLRPGIRV</sequence>
<gene>
    <name evidence="1" type="ordered locus">SCATT_18040</name>
</gene>
<dbReference type="EMBL" id="CP003219">
    <property type="protein sequence ID" value="AEW94175.1"/>
    <property type="molecule type" value="Genomic_DNA"/>
</dbReference>
<dbReference type="Proteomes" id="UP000007842">
    <property type="component" value="Chromosome"/>
</dbReference>
<keyword evidence="2" id="KW-1185">Reference proteome</keyword>
<accession>G8WQB5</accession>
<proteinExistence type="predicted"/>
<dbReference type="PATRIC" id="fig|1003195.29.peg.1811"/>
<dbReference type="AlphaFoldDB" id="G8WQB5"/>
<name>G8WQB5_STREN</name>
<organism evidence="1 2">
    <name type="scientific">Streptantibioticus cattleyicolor (strain ATCC 35852 / DSM 46488 / JCM 4925 / NBRC 14057 / NRRL 8057)</name>
    <name type="common">Streptomyces cattleya</name>
    <dbReference type="NCBI Taxonomy" id="1003195"/>
    <lineage>
        <taxon>Bacteria</taxon>
        <taxon>Bacillati</taxon>
        <taxon>Actinomycetota</taxon>
        <taxon>Actinomycetes</taxon>
        <taxon>Kitasatosporales</taxon>
        <taxon>Streptomycetaceae</taxon>
        <taxon>Streptantibioticus</taxon>
    </lineage>
</organism>
<dbReference type="HOGENOM" id="CLU_3240038_0_0_11"/>
<dbReference type="KEGG" id="scy:SCATT_18040"/>